<dbReference type="KEGG" id="ccp:CHC_T00010344001"/>
<reference evidence="2" key="1">
    <citation type="journal article" date="2013" name="Proc. Natl. Acad. Sci. U.S.A.">
        <title>Genome structure and metabolic features in the red seaweed Chondrus crispus shed light on evolution of the Archaeplastida.</title>
        <authorList>
            <person name="Collen J."/>
            <person name="Porcel B."/>
            <person name="Carre W."/>
            <person name="Ball S.G."/>
            <person name="Chaparro C."/>
            <person name="Tonon T."/>
            <person name="Barbeyron T."/>
            <person name="Michel G."/>
            <person name="Noel B."/>
            <person name="Valentin K."/>
            <person name="Elias M."/>
            <person name="Artiguenave F."/>
            <person name="Arun A."/>
            <person name="Aury J.M."/>
            <person name="Barbosa-Neto J.F."/>
            <person name="Bothwell J.H."/>
            <person name="Bouget F.Y."/>
            <person name="Brillet L."/>
            <person name="Cabello-Hurtado F."/>
            <person name="Capella-Gutierrez S."/>
            <person name="Charrier B."/>
            <person name="Cladiere L."/>
            <person name="Cock J.M."/>
            <person name="Coelho S.M."/>
            <person name="Colleoni C."/>
            <person name="Czjzek M."/>
            <person name="Da Silva C."/>
            <person name="Delage L."/>
            <person name="Denoeud F."/>
            <person name="Deschamps P."/>
            <person name="Dittami S.M."/>
            <person name="Gabaldon T."/>
            <person name="Gachon C.M."/>
            <person name="Groisillier A."/>
            <person name="Herve C."/>
            <person name="Jabbari K."/>
            <person name="Katinka M."/>
            <person name="Kloareg B."/>
            <person name="Kowalczyk N."/>
            <person name="Labadie K."/>
            <person name="Leblanc C."/>
            <person name="Lopez P.J."/>
            <person name="McLachlan D.H."/>
            <person name="Meslet-Cladiere L."/>
            <person name="Moustafa A."/>
            <person name="Nehr Z."/>
            <person name="Nyvall Collen P."/>
            <person name="Panaud O."/>
            <person name="Partensky F."/>
            <person name="Poulain J."/>
            <person name="Rensing S.A."/>
            <person name="Rousvoal S."/>
            <person name="Samson G."/>
            <person name="Symeonidi A."/>
            <person name="Weissenbach J."/>
            <person name="Zambounis A."/>
            <person name="Wincker P."/>
            <person name="Boyen C."/>
        </authorList>
    </citation>
    <scope>NUCLEOTIDE SEQUENCE [LARGE SCALE GENOMIC DNA]</scope>
    <source>
        <strain evidence="2">cv. Stackhouse</strain>
    </source>
</reference>
<dbReference type="Gramene" id="CDF38743">
    <property type="protein sequence ID" value="CDF38743"/>
    <property type="gene ID" value="CHC_T00010344001"/>
</dbReference>
<keyword evidence="1" id="KW-0067">ATP-binding</keyword>
<dbReference type="EMBL" id="HG001961">
    <property type="protein sequence ID" value="CDF38743.1"/>
    <property type="molecule type" value="Genomic_DNA"/>
</dbReference>
<evidence type="ECO:0000313" key="2">
    <source>
        <dbReference type="Proteomes" id="UP000012073"/>
    </source>
</evidence>
<organism evidence="1 2">
    <name type="scientific">Chondrus crispus</name>
    <name type="common">Carrageen Irish moss</name>
    <name type="synonym">Polymorpha crispa</name>
    <dbReference type="NCBI Taxonomy" id="2769"/>
    <lineage>
        <taxon>Eukaryota</taxon>
        <taxon>Rhodophyta</taxon>
        <taxon>Florideophyceae</taxon>
        <taxon>Rhodymeniophycidae</taxon>
        <taxon>Gigartinales</taxon>
        <taxon>Gigartinaceae</taxon>
        <taxon>Chondrus</taxon>
    </lineage>
</organism>
<gene>
    <name evidence="1" type="ORF">CHC_T00010344001</name>
</gene>
<keyword evidence="1" id="KW-0378">Hydrolase</keyword>
<dbReference type="RefSeq" id="XP_005718648.1">
    <property type="nucleotide sequence ID" value="XM_005718591.1"/>
</dbReference>
<protein>
    <submittedName>
        <fullName evidence="1">RecQ helicase</fullName>
    </submittedName>
</protein>
<dbReference type="GeneID" id="17326369"/>
<accession>R7QLT4</accession>
<keyword evidence="1" id="KW-0547">Nucleotide-binding</keyword>
<dbReference type="Proteomes" id="UP000012073">
    <property type="component" value="Unassembled WGS sequence"/>
</dbReference>
<dbReference type="AlphaFoldDB" id="R7QLT4"/>
<dbReference type="GO" id="GO:0004386">
    <property type="term" value="F:helicase activity"/>
    <property type="evidence" value="ECO:0007669"/>
    <property type="project" value="UniProtKB-KW"/>
</dbReference>
<proteinExistence type="predicted"/>
<sequence>MSTSRMRFDKHLQNNDLLYNKAFQLASISNTQRDKYARRLMASYHKRAFDTTERKVYIKAHSFMDSDLSLSLSNSAVDLYDARTSRLLSFLFASCVDESSLFTHLPGRSVNILTHLSHFTNSTEDESLALLHELLLSLFFEAISDEEDGFILFISCSSVFSSRDKTSFRLGTANEVSPMIAALKHLAKCVAVTELYIKGPSDTTEGWERIAKATQGNLDTGVCFVQYCIKVCHRVRDGEMQKVRFILYPRHHHCAIVDGIELSLSKLGEKMKALQRKAWYLLSGGIINGLVITADFWQACAEMQDTFTDRTPSYWFASHRANFHVYRHWSHALKDMLQPVILDGQGNFNLKKTKDFINKCEELQRVIYVLPQICSGAPARASEVGAVQICNSSTACHNLYLSNGQLFSAIFYHKSRNMHEGLGKPIVRYPDAVTAGIIMAYLIVVRPVEGLWH</sequence>
<keyword evidence="2" id="KW-1185">Reference proteome</keyword>
<evidence type="ECO:0000313" key="1">
    <source>
        <dbReference type="EMBL" id="CDF38743.1"/>
    </source>
</evidence>
<keyword evidence="1" id="KW-0347">Helicase</keyword>
<name>R7QLT4_CHOCR</name>